<gene>
    <name evidence="3" type="ORF">EDB92DRAFT_116550</name>
</gene>
<evidence type="ECO:0000256" key="2">
    <source>
        <dbReference type="SAM" id="SignalP"/>
    </source>
</evidence>
<keyword evidence="4" id="KW-1185">Reference proteome</keyword>
<name>A0AAD4QAC6_9AGAM</name>
<dbReference type="EMBL" id="JAKELL010000010">
    <property type="protein sequence ID" value="KAH8996037.1"/>
    <property type="molecule type" value="Genomic_DNA"/>
</dbReference>
<feature type="signal peptide" evidence="2">
    <location>
        <begin position="1"/>
        <end position="18"/>
    </location>
</feature>
<evidence type="ECO:0000256" key="1">
    <source>
        <dbReference type="SAM" id="MobiDB-lite"/>
    </source>
</evidence>
<feature type="compositionally biased region" description="Basic and acidic residues" evidence="1">
    <location>
        <begin position="93"/>
        <end position="104"/>
    </location>
</feature>
<evidence type="ECO:0000313" key="4">
    <source>
        <dbReference type="Proteomes" id="UP001201163"/>
    </source>
</evidence>
<evidence type="ECO:0008006" key="5">
    <source>
        <dbReference type="Google" id="ProtNLM"/>
    </source>
</evidence>
<dbReference type="Proteomes" id="UP001201163">
    <property type="component" value="Unassembled WGS sequence"/>
</dbReference>
<evidence type="ECO:0000313" key="3">
    <source>
        <dbReference type="EMBL" id="KAH8996037.1"/>
    </source>
</evidence>
<accession>A0AAD4QAC6</accession>
<feature type="chain" id="PRO_5042173077" description="Secreted protein" evidence="2">
    <location>
        <begin position="19"/>
        <end position="104"/>
    </location>
</feature>
<sequence>MSCRVCVVLILYVYVCDGTIDGCNARISGSVHAGIDKKGRDNGLLGASSMRIPGPCYSKKVAMGNMRETYACEKEERRKTNSNGFTRTHYPKPIRERPGKHDAT</sequence>
<reference evidence="3" key="1">
    <citation type="submission" date="2022-01" db="EMBL/GenBank/DDBJ databases">
        <title>Comparative genomics reveals a dynamic genome evolution in the ectomycorrhizal milk-cap (Lactarius) mushrooms.</title>
        <authorList>
            <consortium name="DOE Joint Genome Institute"/>
            <person name="Lebreton A."/>
            <person name="Tang N."/>
            <person name="Kuo A."/>
            <person name="LaButti K."/>
            <person name="Drula E."/>
            <person name="Barry K."/>
            <person name="Clum A."/>
            <person name="Lipzen A."/>
            <person name="Mousain D."/>
            <person name="Ng V."/>
            <person name="Wang R."/>
            <person name="Wang X."/>
            <person name="Dai Y."/>
            <person name="Henrissat B."/>
            <person name="Grigoriev I.V."/>
            <person name="Guerin-Laguette A."/>
            <person name="Yu F."/>
            <person name="Martin F.M."/>
        </authorList>
    </citation>
    <scope>NUCLEOTIDE SEQUENCE</scope>
    <source>
        <strain evidence="3">QP</strain>
    </source>
</reference>
<comment type="caution">
    <text evidence="3">The sequence shown here is derived from an EMBL/GenBank/DDBJ whole genome shotgun (WGS) entry which is preliminary data.</text>
</comment>
<protein>
    <recommendedName>
        <fullName evidence="5">Secreted protein</fullName>
    </recommendedName>
</protein>
<proteinExistence type="predicted"/>
<organism evidence="3 4">
    <name type="scientific">Lactarius akahatsu</name>
    <dbReference type="NCBI Taxonomy" id="416441"/>
    <lineage>
        <taxon>Eukaryota</taxon>
        <taxon>Fungi</taxon>
        <taxon>Dikarya</taxon>
        <taxon>Basidiomycota</taxon>
        <taxon>Agaricomycotina</taxon>
        <taxon>Agaricomycetes</taxon>
        <taxon>Russulales</taxon>
        <taxon>Russulaceae</taxon>
        <taxon>Lactarius</taxon>
    </lineage>
</organism>
<dbReference type="AlphaFoldDB" id="A0AAD4QAC6"/>
<feature type="region of interest" description="Disordered" evidence="1">
    <location>
        <begin position="73"/>
        <end position="104"/>
    </location>
</feature>
<keyword evidence="2" id="KW-0732">Signal</keyword>